<protein>
    <submittedName>
        <fullName evidence="8">L-idonate 5-dehydrogenase</fullName>
    </submittedName>
</protein>
<evidence type="ECO:0000313" key="9">
    <source>
        <dbReference type="Proteomes" id="UP001149822"/>
    </source>
</evidence>
<evidence type="ECO:0000256" key="1">
    <source>
        <dbReference type="ARBA" id="ARBA00001947"/>
    </source>
</evidence>
<keyword evidence="9" id="KW-1185">Reference proteome</keyword>
<comment type="caution">
    <text evidence="8">The sequence shown here is derived from an EMBL/GenBank/DDBJ whole genome shotgun (WGS) entry which is preliminary data.</text>
</comment>
<evidence type="ECO:0000259" key="7">
    <source>
        <dbReference type="SMART" id="SM00829"/>
    </source>
</evidence>
<dbReference type="InterPro" id="IPR011032">
    <property type="entry name" value="GroES-like_sf"/>
</dbReference>
<dbReference type="InterPro" id="IPR013154">
    <property type="entry name" value="ADH-like_N"/>
</dbReference>
<dbReference type="Proteomes" id="UP001149822">
    <property type="component" value="Unassembled WGS sequence"/>
</dbReference>
<reference evidence="8" key="1">
    <citation type="submission" date="2022-12" db="EMBL/GenBank/DDBJ databases">
        <title>Paracoccus sp. EF6 isolated from a lake water.</title>
        <authorList>
            <person name="Liu H."/>
        </authorList>
    </citation>
    <scope>NUCLEOTIDE SEQUENCE</scope>
    <source>
        <strain evidence="8">EF6</strain>
    </source>
</reference>
<keyword evidence="3 6" id="KW-0479">Metal-binding</keyword>
<evidence type="ECO:0000256" key="3">
    <source>
        <dbReference type="ARBA" id="ARBA00022723"/>
    </source>
</evidence>
<dbReference type="CDD" id="cd08232">
    <property type="entry name" value="idonate-5-DH"/>
    <property type="match status" value="1"/>
</dbReference>
<proteinExistence type="inferred from homology"/>
<dbReference type="InterPro" id="IPR020843">
    <property type="entry name" value="ER"/>
</dbReference>
<evidence type="ECO:0000313" key="8">
    <source>
        <dbReference type="EMBL" id="MCZ0963335.1"/>
    </source>
</evidence>
<dbReference type="InterPro" id="IPR013149">
    <property type="entry name" value="ADH-like_C"/>
</dbReference>
<dbReference type="Pfam" id="PF08240">
    <property type="entry name" value="ADH_N"/>
    <property type="match status" value="1"/>
</dbReference>
<evidence type="ECO:0000256" key="4">
    <source>
        <dbReference type="ARBA" id="ARBA00022833"/>
    </source>
</evidence>
<accession>A0ABT4J9G0</accession>
<gene>
    <name evidence="8" type="ORF">OU682_17135</name>
</gene>
<dbReference type="PANTHER" id="PTHR43161">
    <property type="entry name" value="SORBITOL DEHYDROGENASE"/>
    <property type="match status" value="1"/>
</dbReference>
<feature type="domain" description="Enoyl reductase (ER)" evidence="7">
    <location>
        <begin position="9"/>
        <end position="348"/>
    </location>
</feature>
<dbReference type="InterPro" id="IPR036291">
    <property type="entry name" value="NAD(P)-bd_dom_sf"/>
</dbReference>
<dbReference type="EMBL" id="JAPTYD010000035">
    <property type="protein sequence ID" value="MCZ0963335.1"/>
    <property type="molecule type" value="Genomic_DNA"/>
</dbReference>
<dbReference type="Pfam" id="PF00107">
    <property type="entry name" value="ADH_zinc_N"/>
    <property type="match status" value="1"/>
</dbReference>
<dbReference type="PANTHER" id="PTHR43161:SF9">
    <property type="entry name" value="SORBITOL DEHYDROGENASE"/>
    <property type="match status" value="1"/>
</dbReference>
<dbReference type="Gene3D" id="3.90.180.10">
    <property type="entry name" value="Medium-chain alcohol dehydrogenases, catalytic domain"/>
    <property type="match status" value="1"/>
</dbReference>
<comment type="cofactor">
    <cofactor evidence="1 6">
        <name>Zn(2+)</name>
        <dbReference type="ChEBI" id="CHEBI:29105"/>
    </cofactor>
</comment>
<sequence>MKTRICRLHAKDDLRVEEIEVAPPGKGEVLIAMGAGGICGSDMHYWLDGGFGPIRVQEPIILGHEIAGTVRALGDGVEGLSVGDRVAVNPSRPCNNCIYCRQGLQQHCLTMRFFGSALRFPHEQGGFRDAMVVDAAQCVRLENPDVTLAEAACAEPLAVCLHALNRAGATAVNLAGKRVLVTGAGPIGALTVAALRHAGAEQIIITDLEDYPLEVARRMGATDAVNIRTDAARLDDFMADKGHFDLTFECSAAPSAIRTAVMATRPQGTVIAVGVAGDTAIPLNLIVGKEITFAGTHRFTQEYAEAVRLIDRRIIDARPIITSTFDLGDAEAAFGIAKDRRNAVKVQLSFAG</sequence>
<dbReference type="RefSeq" id="WP_268943409.1">
    <property type="nucleotide sequence ID" value="NZ_JAPTYD010000035.1"/>
</dbReference>
<keyword evidence="5" id="KW-0560">Oxidoreductase</keyword>
<evidence type="ECO:0000256" key="2">
    <source>
        <dbReference type="ARBA" id="ARBA00008072"/>
    </source>
</evidence>
<comment type="similarity">
    <text evidence="2 6">Belongs to the zinc-containing alcohol dehydrogenase family.</text>
</comment>
<dbReference type="SUPFAM" id="SSF51735">
    <property type="entry name" value="NAD(P)-binding Rossmann-fold domains"/>
    <property type="match status" value="1"/>
</dbReference>
<organism evidence="8 9">
    <name type="scientific">Paracoccus benzoatiresistens</name>
    <dbReference type="NCBI Taxonomy" id="2997341"/>
    <lineage>
        <taxon>Bacteria</taxon>
        <taxon>Pseudomonadati</taxon>
        <taxon>Pseudomonadota</taxon>
        <taxon>Alphaproteobacteria</taxon>
        <taxon>Rhodobacterales</taxon>
        <taxon>Paracoccaceae</taxon>
        <taxon>Paracoccus</taxon>
    </lineage>
</organism>
<keyword evidence="4 6" id="KW-0862">Zinc</keyword>
<dbReference type="Gene3D" id="3.40.50.720">
    <property type="entry name" value="NAD(P)-binding Rossmann-like Domain"/>
    <property type="match status" value="1"/>
</dbReference>
<dbReference type="PROSITE" id="PS00059">
    <property type="entry name" value="ADH_ZINC"/>
    <property type="match status" value="1"/>
</dbReference>
<dbReference type="InterPro" id="IPR002328">
    <property type="entry name" value="ADH_Zn_CS"/>
</dbReference>
<dbReference type="SUPFAM" id="SSF50129">
    <property type="entry name" value="GroES-like"/>
    <property type="match status" value="1"/>
</dbReference>
<name>A0ABT4J9G0_9RHOB</name>
<evidence type="ECO:0000256" key="6">
    <source>
        <dbReference type="RuleBase" id="RU361277"/>
    </source>
</evidence>
<dbReference type="SMART" id="SM00829">
    <property type="entry name" value="PKS_ER"/>
    <property type="match status" value="1"/>
</dbReference>
<evidence type="ECO:0000256" key="5">
    <source>
        <dbReference type="ARBA" id="ARBA00023002"/>
    </source>
</evidence>